<dbReference type="Proteomes" id="UP000241447">
    <property type="component" value="Chromosome"/>
</dbReference>
<evidence type="ECO:0000313" key="1">
    <source>
        <dbReference type="EMBL" id="AVW92915.1"/>
    </source>
</evidence>
<protein>
    <recommendedName>
        <fullName evidence="3">Polyketide cyclase / dehydrase and lipid transport</fullName>
    </recommendedName>
</protein>
<accession>A0A2R4M6W4</accession>
<dbReference type="OrthoDB" id="7860307at2"/>
<dbReference type="KEGG" id="cbak:DA792_18955"/>
<evidence type="ECO:0008006" key="3">
    <source>
        <dbReference type="Google" id="ProtNLM"/>
    </source>
</evidence>
<proteinExistence type="predicted"/>
<gene>
    <name evidence="1" type="ORF">DA792_18955</name>
</gene>
<evidence type="ECO:0000313" key="2">
    <source>
        <dbReference type="Proteomes" id="UP000241447"/>
    </source>
</evidence>
<dbReference type="SUPFAM" id="SSF55961">
    <property type="entry name" value="Bet v1-like"/>
    <property type="match status" value="1"/>
</dbReference>
<reference evidence="1 2" key="1">
    <citation type="submission" date="2018-03" db="EMBL/GenBank/DDBJ databases">
        <title>The Complete Genome of Celeribacter baekdonensis strain LH4, a Thiosulfate-Oxidizing Alphaproteobacterium Isolated from Gulf of Mexico Continental Slope Sediments.</title>
        <authorList>
            <person name="Flood B.E."/>
            <person name="Bailey J.V."/>
            <person name="Leprich D."/>
        </authorList>
    </citation>
    <scope>NUCLEOTIDE SEQUENCE [LARGE SCALE GENOMIC DNA]</scope>
    <source>
        <strain evidence="1 2">LH4</strain>
    </source>
</reference>
<dbReference type="InterPro" id="IPR023393">
    <property type="entry name" value="START-like_dom_sf"/>
</dbReference>
<dbReference type="RefSeq" id="WP_107722049.1">
    <property type="nucleotide sequence ID" value="NZ_CP028475.1"/>
</dbReference>
<dbReference type="AlphaFoldDB" id="A0A2R4M6W4"/>
<dbReference type="Gene3D" id="3.30.530.20">
    <property type="match status" value="1"/>
</dbReference>
<name>A0A2R4M6W4_9RHOB</name>
<sequence>MKFSTRQDIEAPAEFVFERLVDFEGLERQAMRRGINVNRKSPSQPRGVGAGWTLKVPFRGKLRDLVAEIREYDAPNGLMVDAKSGGLDMILTADLLALSPQRTRMTLGYDVRPNTLSARILVQSVKFAKGTLQKRFETRVSKFCDHLADEYLGASKR</sequence>
<dbReference type="EMBL" id="CP028475">
    <property type="protein sequence ID" value="AVW92915.1"/>
    <property type="molecule type" value="Genomic_DNA"/>
</dbReference>
<dbReference type="CDD" id="cd07812">
    <property type="entry name" value="SRPBCC"/>
    <property type="match status" value="1"/>
</dbReference>
<organism evidence="1 2">
    <name type="scientific">Celeribacter baekdonensis</name>
    <dbReference type="NCBI Taxonomy" id="875171"/>
    <lineage>
        <taxon>Bacteria</taxon>
        <taxon>Pseudomonadati</taxon>
        <taxon>Pseudomonadota</taxon>
        <taxon>Alphaproteobacteria</taxon>
        <taxon>Rhodobacterales</taxon>
        <taxon>Roseobacteraceae</taxon>
        <taxon>Celeribacter</taxon>
    </lineage>
</organism>